<proteinExistence type="predicted"/>
<evidence type="ECO:0000313" key="2">
    <source>
        <dbReference type="EMBL" id="GJN03477.1"/>
    </source>
</evidence>
<feature type="compositionally biased region" description="Polar residues" evidence="1">
    <location>
        <begin position="239"/>
        <end position="251"/>
    </location>
</feature>
<organism evidence="2 3">
    <name type="scientific">Eleusine coracana subsp. coracana</name>
    <dbReference type="NCBI Taxonomy" id="191504"/>
    <lineage>
        <taxon>Eukaryota</taxon>
        <taxon>Viridiplantae</taxon>
        <taxon>Streptophyta</taxon>
        <taxon>Embryophyta</taxon>
        <taxon>Tracheophyta</taxon>
        <taxon>Spermatophyta</taxon>
        <taxon>Magnoliopsida</taxon>
        <taxon>Liliopsida</taxon>
        <taxon>Poales</taxon>
        <taxon>Poaceae</taxon>
        <taxon>PACMAD clade</taxon>
        <taxon>Chloridoideae</taxon>
        <taxon>Cynodonteae</taxon>
        <taxon>Eleusininae</taxon>
        <taxon>Eleusine</taxon>
    </lineage>
</organism>
<comment type="caution">
    <text evidence="2">The sequence shown here is derived from an EMBL/GenBank/DDBJ whole genome shotgun (WGS) entry which is preliminary data.</text>
</comment>
<gene>
    <name evidence="2" type="primary">ga20929</name>
    <name evidence="2" type="ORF">PR202_ga20929</name>
</gene>
<protein>
    <submittedName>
        <fullName evidence="2">Uncharacterized protein</fullName>
    </submittedName>
</protein>
<dbReference type="Proteomes" id="UP001054889">
    <property type="component" value="Unassembled WGS sequence"/>
</dbReference>
<sequence length="280" mass="30184">MILGGVASFCAGRGEGGRPLADSRTSLNEEPKGAIANELLENIGLASLHLSSFDLPFVNGCAWGDKVEADADACGEGKADEFTAGEVDAGPWTGAGVGLVGGDVGRWRGGSGRGHSQPIAPEEQELSINRFFSRMHKTYKRTLRKATLISLCDIRSAVVNSMFYALLLKLVRVSLGYLTVFPSVRLEQGVPHRRSRLAKLYKTGTAPTTGLHNKTLASTELLGDLISFGDDTDGKEHSGMTSSDSVNSQDNKAPPFDGDLMELLYTPQDNRKKEEVAWRR</sequence>
<evidence type="ECO:0000313" key="3">
    <source>
        <dbReference type="Proteomes" id="UP001054889"/>
    </source>
</evidence>
<keyword evidence="3" id="KW-1185">Reference proteome</keyword>
<evidence type="ECO:0000256" key="1">
    <source>
        <dbReference type="SAM" id="MobiDB-lite"/>
    </source>
</evidence>
<accession>A0AAV5CZU6</accession>
<feature type="region of interest" description="Disordered" evidence="1">
    <location>
        <begin position="233"/>
        <end position="260"/>
    </location>
</feature>
<name>A0AAV5CZU6_ELECO</name>
<dbReference type="EMBL" id="BQKI01000010">
    <property type="protein sequence ID" value="GJN03477.1"/>
    <property type="molecule type" value="Genomic_DNA"/>
</dbReference>
<reference evidence="2" key="2">
    <citation type="submission" date="2021-12" db="EMBL/GenBank/DDBJ databases">
        <title>Resequencing data analysis of finger millet.</title>
        <authorList>
            <person name="Hatakeyama M."/>
            <person name="Aluri S."/>
            <person name="Balachadran M.T."/>
            <person name="Sivarajan S.R."/>
            <person name="Poveda L."/>
            <person name="Shimizu-Inatsugi R."/>
            <person name="Schlapbach R."/>
            <person name="Sreeman S.M."/>
            <person name="Shimizu K.K."/>
        </authorList>
    </citation>
    <scope>NUCLEOTIDE SEQUENCE</scope>
</reference>
<reference evidence="2" key="1">
    <citation type="journal article" date="2018" name="DNA Res.">
        <title>Multiple hybrid de novo genome assembly of finger millet, an orphan allotetraploid crop.</title>
        <authorList>
            <person name="Hatakeyama M."/>
            <person name="Aluri S."/>
            <person name="Balachadran M.T."/>
            <person name="Sivarajan S.R."/>
            <person name="Patrignani A."/>
            <person name="Gruter S."/>
            <person name="Poveda L."/>
            <person name="Shimizu-Inatsugi R."/>
            <person name="Baeten J."/>
            <person name="Francoijs K.J."/>
            <person name="Nataraja K.N."/>
            <person name="Reddy Y.A.N."/>
            <person name="Phadnis S."/>
            <person name="Ravikumar R.L."/>
            <person name="Schlapbach R."/>
            <person name="Sreeman S.M."/>
            <person name="Shimizu K.K."/>
        </authorList>
    </citation>
    <scope>NUCLEOTIDE SEQUENCE</scope>
</reference>
<dbReference type="AlphaFoldDB" id="A0AAV5CZU6"/>